<dbReference type="RefSeq" id="WP_132504179.1">
    <property type="nucleotide sequence ID" value="NZ_SMKP01000005.1"/>
</dbReference>
<dbReference type="PANTHER" id="PTHR21661">
    <property type="entry name" value="EPOXIDE HYDROLASE 1-RELATED"/>
    <property type="match status" value="1"/>
</dbReference>
<protein>
    <recommendedName>
        <fullName evidence="4">Epoxide hydrolase N-terminal domain-containing protein</fullName>
    </recommendedName>
</protein>
<comment type="similarity">
    <text evidence="1">Belongs to the peptidase S33 family.</text>
</comment>
<dbReference type="PANTHER" id="PTHR21661:SF35">
    <property type="entry name" value="EPOXIDE HYDROLASE"/>
    <property type="match status" value="1"/>
</dbReference>
<dbReference type="OrthoDB" id="5171248at2"/>
<dbReference type="InterPro" id="IPR010497">
    <property type="entry name" value="Epoxide_hydro_N"/>
</dbReference>
<evidence type="ECO:0000256" key="2">
    <source>
        <dbReference type="ARBA" id="ARBA00022797"/>
    </source>
</evidence>
<keyword evidence="2" id="KW-0058">Aromatic hydrocarbons catabolism</keyword>
<dbReference type="Gene3D" id="3.40.50.1820">
    <property type="entry name" value="alpha/beta hydrolase"/>
    <property type="match status" value="1"/>
</dbReference>
<evidence type="ECO:0000313" key="6">
    <source>
        <dbReference type="Proteomes" id="UP000294543"/>
    </source>
</evidence>
<dbReference type="GO" id="GO:0097176">
    <property type="term" value="P:epoxide metabolic process"/>
    <property type="evidence" value="ECO:0007669"/>
    <property type="project" value="TreeGrafter"/>
</dbReference>
<keyword evidence="3" id="KW-0378">Hydrolase</keyword>
<name>A0A4R4X5C2_9ACTN</name>
<organism evidence="5 6">
    <name type="scientific">Nonomuraea diastatica</name>
    <dbReference type="NCBI Taxonomy" id="1848329"/>
    <lineage>
        <taxon>Bacteria</taxon>
        <taxon>Bacillati</taxon>
        <taxon>Actinomycetota</taxon>
        <taxon>Actinomycetes</taxon>
        <taxon>Streptosporangiales</taxon>
        <taxon>Streptosporangiaceae</taxon>
        <taxon>Nonomuraea</taxon>
    </lineage>
</organism>
<feature type="domain" description="Epoxide hydrolase N-terminal" evidence="4">
    <location>
        <begin position="2"/>
        <end position="92"/>
    </location>
</feature>
<gene>
    <name evidence="5" type="ORF">E1294_03025</name>
</gene>
<sequence length="112" mass="12614">MDELRARLKATRWAQPWPVDRWEAGTDTAELRRLVAYWASGYDWRAHETAIDALPSHLADLGGTPVHYLRFDGEHPDALPIILTHGWPSSFSSATTVPLRLQPRPFSRSGAP</sequence>
<evidence type="ECO:0000259" key="4">
    <source>
        <dbReference type="Pfam" id="PF06441"/>
    </source>
</evidence>
<dbReference type="Proteomes" id="UP000294543">
    <property type="component" value="Unassembled WGS sequence"/>
</dbReference>
<evidence type="ECO:0000256" key="1">
    <source>
        <dbReference type="ARBA" id="ARBA00010088"/>
    </source>
</evidence>
<comment type="caution">
    <text evidence="5">The sequence shown here is derived from an EMBL/GenBank/DDBJ whole genome shotgun (WGS) entry which is preliminary data.</text>
</comment>
<dbReference type="InterPro" id="IPR029058">
    <property type="entry name" value="AB_hydrolase_fold"/>
</dbReference>
<dbReference type="SUPFAM" id="SSF53474">
    <property type="entry name" value="alpha/beta-Hydrolases"/>
    <property type="match status" value="1"/>
</dbReference>
<dbReference type="Pfam" id="PF06441">
    <property type="entry name" value="EHN"/>
    <property type="match status" value="1"/>
</dbReference>
<dbReference type="GO" id="GO:0004301">
    <property type="term" value="F:epoxide hydrolase activity"/>
    <property type="evidence" value="ECO:0007669"/>
    <property type="project" value="TreeGrafter"/>
</dbReference>
<reference evidence="5 6" key="1">
    <citation type="submission" date="2019-03" db="EMBL/GenBank/DDBJ databases">
        <title>Draft genome sequences of novel Actinobacteria.</title>
        <authorList>
            <person name="Sahin N."/>
            <person name="Ay H."/>
            <person name="Saygin H."/>
        </authorList>
    </citation>
    <scope>NUCLEOTIDE SEQUENCE [LARGE SCALE GENOMIC DNA]</scope>
    <source>
        <strain evidence="5 6">KC712</strain>
    </source>
</reference>
<dbReference type="EMBL" id="SMKP01000005">
    <property type="protein sequence ID" value="TDD25571.1"/>
    <property type="molecule type" value="Genomic_DNA"/>
</dbReference>
<evidence type="ECO:0000313" key="5">
    <source>
        <dbReference type="EMBL" id="TDD25571.1"/>
    </source>
</evidence>
<keyword evidence="6" id="KW-1185">Reference proteome</keyword>
<accession>A0A4R4X5C2</accession>
<proteinExistence type="inferred from homology"/>
<evidence type="ECO:0000256" key="3">
    <source>
        <dbReference type="ARBA" id="ARBA00022801"/>
    </source>
</evidence>
<dbReference type="AlphaFoldDB" id="A0A4R4X5C2"/>